<evidence type="ECO:0000313" key="1">
    <source>
        <dbReference type="EMBL" id="MBI5248269.1"/>
    </source>
</evidence>
<reference evidence="1" key="1">
    <citation type="submission" date="2020-07" db="EMBL/GenBank/DDBJ databases">
        <title>Huge and variable diversity of episymbiotic CPR bacteria and DPANN archaea in groundwater ecosystems.</title>
        <authorList>
            <person name="He C.Y."/>
            <person name="Keren R."/>
            <person name="Whittaker M."/>
            <person name="Farag I.F."/>
            <person name="Doudna J."/>
            <person name="Cate J.H.D."/>
            <person name="Banfield J.F."/>
        </authorList>
    </citation>
    <scope>NUCLEOTIDE SEQUENCE</scope>
    <source>
        <strain evidence="1">NC_groundwater_1664_Pr3_B-0.1um_52_9</strain>
    </source>
</reference>
<proteinExistence type="predicted"/>
<name>A0A9D6UYJ2_9BACT</name>
<accession>A0A9D6UYJ2</accession>
<sequence>MAAYCIMKILNQSMRPSMTLVQDTSVVTVLHPIFCGLDVHKKFITNCLMSSDPMGKERLEEGWVSSDALSPEGWLQE</sequence>
<dbReference type="AlphaFoldDB" id="A0A9D6UYJ2"/>
<gene>
    <name evidence="1" type="ORF">HY912_02130</name>
</gene>
<dbReference type="Proteomes" id="UP000807825">
    <property type="component" value="Unassembled WGS sequence"/>
</dbReference>
<organism evidence="1 2">
    <name type="scientific">Desulfomonile tiedjei</name>
    <dbReference type="NCBI Taxonomy" id="2358"/>
    <lineage>
        <taxon>Bacteria</taxon>
        <taxon>Pseudomonadati</taxon>
        <taxon>Thermodesulfobacteriota</taxon>
        <taxon>Desulfomonilia</taxon>
        <taxon>Desulfomonilales</taxon>
        <taxon>Desulfomonilaceae</taxon>
        <taxon>Desulfomonile</taxon>
    </lineage>
</organism>
<comment type="caution">
    <text evidence="1">The sequence shown here is derived from an EMBL/GenBank/DDBJ whole genome shotgun (WGS) entry which is preliminary data.</text>
</comment>
<dbReference type="EMBL" id="JACRDE010000056">
    <property type="protein sequence ID" value="MBI5248269.1"/>
    <property type="molecule type" value="Genomic_DNA"/>
</dbReference>
<protein>
    <submittedName>
        <fullName evidence="1">Uncharacterized protein</fullName>
    </submittedName>
</protein>
<evidence type="ECO:0000313" key="2">
    <source>
        <dbReference type="Proteomes" id="UP000807825"/>
    </source>
</evidence>